<feature type="transmembrane region" description="Helical" evidence="6">
    <location>
        <begin position="27"/>
        <end position="47"/>
    </location>
</feature>
<feature type="domain" description="Major facilitator superfamily (MFS) profile" evidence="7">
    <location>
        <begin position="265"/>
        <end position="459"/>
    </location>
</feature>
<evidence type="ECO:0000256" key="4">
    <source>
        <dbReference type="ARBA" id="ARBA00022989"/>
    </source>
</evidence>
<feature type="non-terminal residue" evidence="8">
    <location>
        <position position="1"/>
    </location>
</feature>
<feature type="transmembrane region" description="Helical" evidence="6">
    <location>
        <begin position="260"/>
        <end position="280"/>
    </location>
</feature>
<dbReference type="GO" id="GO:0016020">
    <property type="term" value="C:membrane"/>
    <property type="evidence" value="ECO:0007669"/>
    <property type="project" value="UniProtKB-SubCell"/>
</dbReference>
<evidence type="ECO:0000256" key="5">
    <source>
        <dbReference type="ARBA" id="ARBA00023136"/>
    </source>
</evidence>
<evidence type="ECO:0000313" key="9">
    <source>
        <dbReference type="Proteomes" id="UP001432027"/>
    </source>
</evidence>
<gene>
    <name evidence="8" type="ORF">PENTCL1PPCAC_6575</name>
</gene>
<dbReference type="SUPFAM" id="SSF103473">
    <property type="entry name" value="MFS general substrate transporter"/>
    <property type="match status" value="1"/>
</dbReference>
<dbReference type="InterPro" id="IPR011701">
    <property type="entry name" value="MFS"/>
</dbReference>
<dbReference type="EMBL" id="BTSX01000002">
    <property type="protein sequence ID" value="GMS84400.1"/>
    <property type="molecule type" value="Genomic_DNA"/>
</dbReference>
<dbReference type="GO" id="GO:0022857">
    <property type="term" value="F:transmembrane transporter activity"/>
    <property type="evidence" value="ECO:0007669"/>
    <property type="project" value="InterPro"/>
</dbReference>
<feature type="transmembrane region" description="Helical" evidence="6">
    <location>
        <begin position="355"/>
        <end position="379"/>
    </location>
</feature>
<dbReference type="InterPro" id="IPR020846">
    <property type="entry name" value="MFS_dom"/>
</dbReference>
<keyword evidence="2" id="KW-0813">Transport</keyword>
<feature type="transmembrane region" description="Helical" evidence="6">
    <location>
        <begin position="156"/>
        <end position="177"/>
    </location>
</feature>
<proteinExistence type="predicted"/>
<evidence type="ECO:0000256" key="1">
    <source>
        <dbReference type="ARBA" id="ARBA00004141"/>
    </source>
</evidence>
<comment type="caution">
    <text evidence="8">The sequence shown here is derived from an EMBL/GenBank/DDBJ whole genome shotgun (WGS) entry which is preliminary data.</text>
</comment>
<organism evidence="8 9">
    <name type="scientific">Pristionchus entomophagus</name>
    <dbReference type="NCBI Taxonomy" id="358040"/>
    <lineage>
        <taxon>Eukaryota</taxon>
        <taxon>Metazoa</taxon>
        <taxon>Ecdysozoa</taxon>
        <taxon>Nematoda</taxon>
        <taxon>Chromadorea</taxon>
        <taxon>Rhabditida</taxon>
        <taxon>Rhabditina</taxon>
        <taxon>Diplogasteromorpha</taxon>
        <taxon>Diplogasteroidea</taxon>
        <taxon>Neodiplogasteridae</taxon>
        <taxon>Pristionchus</taxon>
    </lineage>
</organism>
<keyword evidence="4 6" id="KW-1133">Transmembrane helix</keyword>
<feature type="transmembrane region" description="Helical" evidence="6">
    <location>
        <begin position="98"/>
        <end position="118"/>
    </location>
</feature>
<feature type="transmembrane region" description="Helical" evidence="6">
    <location>
        <begin position="67"/>
        <end position="86"/>
    </location>
</feature>
<protein>
    <recommendedName>
        <fullName evidence="7">Major facilitator superfamily (MFS) profile domain-containing protein</fullName>
    </recommendedName>
</protein>
<reference evidence="8" key="1">
    <citation type="submission" date="2023-10" db="EMBL/GenBank/DDBJ databases">
        <title>Genome assembly of Pristionchus species.</title>
        <authorList>
            <person name="Yoshida K."/>
            <person name="Sommer R.J."/>
        </authorList>
    </citation>
    <scope>NUCLEOTIDE SEQUENCE</scope>
    <source>
        <strain evidence="8">RS0144</strain>
    </source>
</reference>
<evidence type="ECO:0000313" key="8">
    <source>
        <dbReference type="EMBL" id="GMS84400.1"/>
    </source>
</evidence>
<evidence type="ECO:0000256" key="3">
    <source>
        <dbReference type="ARBA" id="ARBA00022692"/>
    </source>
</evidence>
<dbReference type="Proteomes" id="UP001432027">
    <property type="component" value="Unassembled WGS sequence"/>
</dbReference>
<dbReference type="PANTHER" id="PTHR43385">
    <property type="entry name" value="RIBOFLAVIN TRANSPORTER RIBJ"/>
    <property type="match status" value="1"/>
</dbReference>
<evidence type="ECO:0000256" key="2">
    <source>
        <dbReference type="ARBA" id="ARBA00022448"/>
    </source>
</evidence>
<keyword evidence="3 6" id="KW-0812">Transmembrane</keyword>
<evidence type="ECO:0000259" key="7">
    <source>
        <dbReference type="PROSITE" id="PS50850"/>
    </source>
</evidence>
<dbReference type="PANTHER" id="PTHR43385:SF1">
    <property type="entry name" value="RIBOFLAVIN TRANSPORTER RIBJ"/>
    <property type="match status" value="1"/>
</dbReference>
<dbReference type="InterPro" id="IPR036259">
    <property type="entry name" value="MFS_trans_sf"/>
</dbReference>
<feature type="transmembrane region" description="Helical" evidence="6">
    <location>
        <begin position="391"/>
        <end position="411"/>
    </location>
</feature>
<dbReference type="Gene3D" id="1.20.1250.20">
    <property type="entry name" value="MFS general substrate transporter like domains"/>
    <property type="match status" value="2"/>
</dbReference>
<comment type="subcellular location">
    <subcellularLocation>
        <location evidence="1">Membrane</location>
        <topology evidence="1">Multi-pass membrane protein</topology>
    </subcellularLocation>
</comment>
<feature type="transmembrane region" description="Helical" evidence="6">
    <location>
        <begin position="331"/>
        <end position="349"/>
    </location>
</feature>
<name>A0AAV5SP88_9BILA</name>
<dbReference type="InterPro" id="IPR052983">
    <property type="entry name" value="MFS_Riboflavin_Transporter"/>
</dbReference>
<keyword evidence="9" id="KW-1185">Reference proteome</keyword>
<feature type="transmembrane region" description="Helical" evidence="6">
    <location>
        <begin position="124"/>
        <end position="144"/>
    </location>
</feature>
<evidence type="ECO:0000256" key="6">
    <source>
        <dbReference type="SAM" id="Phobius"/>
    </source>
</evidence>
<dbReference type="Pfam" id="PF07690">
    <property type="entry name" value="MFS_1"/>
    <property type="match status" value="1"/>
</dbReference>
<accession>A0AAV5SP88</accession>
<feature type="transmembrane region" description="Helical" evidence="6">
    <location>
        <begin position="207"/>
        <end position="227"/>
    </location>
</feature>
<sequence length="459" mass="50768">SFQGCISHWMDTNDWVVRWIPSPYRPYVVLTGGVFIMMSLAIVYSFANMLPYLVSYLHFRVDESITAGSLIWLQTLLSGVPFSMLIGGVVEQSMGGRMGAAIGCALYTGSIAFSSIIIQVSYGWLLFSFGFLPSFGSGVSYNSVLINAQRWFPERIGFASGVIVAGFGMGTLFIAPLQTLYVNPDHYTTNKEGYFIQEDLLDRVPPLFLVMALFFTILQVIGLLLLASPIENPFEGEDEGNDALSLLPDSSPSSIGLKEMFFSSSFVFLFFTLFFSSGWVQITTGLYKAYGLQFISSDHFLSMVAAVSSIFNCGSRVTWGWLADKSSYQRTMVMVSLLAAFITWTLPIVKYSESPLLFLVSICLLFCCVGGTYSLLPFVSSRLFGKEHFGIMYGLVQLSLSLAGIISGLFGQYLLPYLGYDRLFLIAGFFPIISFILTSLIHLTPLVTMRTRTESLVTA</sequence>
<dbReference type="AlphaFoldDB" id="A0AAV5SP88"/>
<feature type="transmembrane region" description="Helical" evidence="6">
    <location>
        <begin position="423"/>
        <end position="443"/>
    </location>
</feature>
<dbReference type="PROSITE" id="PS50850">
    <property type="entry name" value="MFS"/>
    <property type="match status" value="1"/>
</dbReference>
<keyword evidence="5 6" id="KW-0472">Membrane</keyword>